<dbReference type="InterPro" id="IPR029058">
    <property type="entry name" value="AB_hydrolase_fold"/>
</dbReference>
<comment type="similarity">
    <text evidence="1">Belongs to the LovG family.</text>
</comment>
<gene>
    <name evidence="4" type="ORF">VTK73DRAFT_173</name>
</gene>
<dbReference type="EMBL" id="JAZHXJ010001007">
    <property type="protein sequence ID" value="KAL1846958.1"/>
    <property type="molecule type" value="Genomic_DNA"/>
</dbReference>
<dbReference type="Proteomes" id="UP001586593">
    <property type="component" value="Unassembled WGS sequence"/>
</dbReference>
<protein>
    <recommendedName>
        <fullName evidence="3">Serine hydrolase domain-containing protein</fullName>
    </recommendedName>
</protein>
<proteinExistence type="inferred from homology"/>
<dbReference type="Pfam" id="PF03959">
    <property type="entry name" value="FSH1"/>
    <property type="match status" value="1"/>
</dbReference>
<keyword evidence="2" id="KW-0378">Hydrolase</keyword>
<accession>A0ABR3VWL4</accession>
<evidence type="ECO:0000313" key="5">
    <source>
        <dbReference type="Proteomes" id="UP001586593"/>
    </source>
</evidence>
<evidence type="ECO:0000256" key="1">
    <source>
        <dbReference type="ARBA" id="ARBA00005863"/>
    </source>
</evidence>
<evidence type="ECO:0000259" key="3">
    <source>
        <dbReference type="Pfam" id="PF03959"/>
    </source>
</evidence>
<dbReference type="InterPro" id="IPR005645">
    <property type="entry name" value="FSH-like_dom"/>
</dbReference>
<dbReference type="PANTHER" id="PTHR48070:SF3">
    <property type="entry name" value="ESTERASE DBAE-RELATED"/>
    <property type="match status" value="1"/>
</dbReference>
<keyword evidence="5" id="KW-1185">Reference proteome</keyword>
<organism evidence="4 5">
    <name type="scientific">Phialemonium thermophilum</name>
    <dbReference type="NCBI Taxonomy" id="223376"/>
    <lineage>
        <taxon>Eukaryota</taxon>
        <taxon>Fungi</taxon>
        <taxon>Dikarya</taxon>
        <taxon>Ascomycota</taxon>
        <taxon>Pezizomycotina</taxon>
        <taxon>Sordariomycetes</taxon>
        <taxon>Sordariomycetidae</taxon>
        <taxon>Cephalothecales</taxon>
        <taxon>Cephalothecaceae</taxon>
        <taxon>Phialemonium</taxon>
    </lineage>
</organism>
<dbReference type="Gene3D" id="3.40.50.1820">
    <property type="entry name" value="alpha/beta hydrolase"/>
    <property type="match status" value="1"/>
</dbReference>
<dbReference type="SUPFAM" id="SSF53474">
    <property type="entry name" value="alpha/beta-Hydrolases"/>
    <property type="match status" value="1"/>
</dbReference>
<dbReference type="InterPro" id="IPR050593">
    <property type="entry name" value="LovG"/>
</dbReference>
<name>A0ABR3VWL4_9PEZI</name>
<feature type="domain" description="Serine hydrolase" evidence="3">
    <location>
        <begin position="27"/>
        <end position="283"/>
    </location>
</feature>
<evidence type="ECO:0000256" key="2">
    <source>
        <dbReference type="ARBA" id="ARBA00022801"/>
    </source>
</evidence>
<reference evidence="4 5" key="1">
    <citation type="journal article" date="2024" name="Commun. Biol.">
        <title>Comparative genomic analysis of thermophilic fungi reveals convergent evolutionary adaptations and gene losses.</title>
        <authorList>
            <person name="Steindorff A.S."/>
            <person name="Aguilar-Pontes M.V."/>
            <person name="Robinson A.J."/>
            <person name="Andreopoulos B."/>
            <person name="LaButti K."/>
            <person name="Kuo A."/>
            <person name="Mondo S."/>
            <person name="Riley R."/>
            <person name="Otillar R."/>
            <person name="Haridas S."/>
            <person name="Lipzen A."/>
            <person name="Grimwood J."/>
            <person name="Schmutz J."/>
            <person name="Clum A."/>
            <person name="Reid I.D."/>
            <person name="Moisan M.C."/>
            <person name="Butler G."/>
            <person name="Nguyen T.T.M."/>
            <person name="Dewar K."/>
            <person name="Conant G."/>
            <person name="Drula E."/>
            <person name="Henrissat B."/>
            <person name="Hansel C."/>
            <person name="Singer S."/>
            <person name="Hutchinson M.I."/>
            <person name="de Vries R.P."/>
            <person name="Natvig D.O."/>
            <person name="Powell A.J."/>
            <person name="Tsang A."/>
            <person name="Grigoriev I.V."/>
        </authorList>
    </citation>
    <scope>NUCLEOTIDE SEQUENCE [LARGE SCALE GENOMIC DNA]</scope>
    <source>
        <strain evidence="4 5">ATCC 24622</strain>
    </source>
</reference>
<evidence type="ECO:0000313" key="4">
    <source>
        <dbReference type="EMBL" id="KAL1846958.1"/>
    </source>
</evidence>
<sequence>MPSTLLPLPQTLSPGEGAGDGGDAHLPRLLCLHGGGTTARIFRRQCRSLVRAFSPYFRLVFADAPYLAPDPGPDAAALAAVYPPARYGPFRRWLRSSPSEHPICDADGNECEEGAAAIERAMLSAMAADDAAGGRGEWVGLLGFSQGAKVAASVLFETQGRLRGTRPQVGPFAGVDWRFGVLLAGRGPLVALGQDTFSLAGFERPGGSAAGRTPPPPPPVVGERRAWNSEHRIWLPTVHVHGLGDPGLAFHRALHADGTQAGSAELVEWDGDHRVAIQTKDVQRIVQAVLRAAQRAGVEVASTREPTEATVEFLAVALSAAGPLVDEGWMAEWQQAAA</sequence>
<comment type="caution">
    <text evidence="4">The sequence shown here is derived from an EMBL/GenBank/DDBJ whole genome shotgun (WGS) entry which is preliminary data.</text>
</comment>
<dbReference type="PANTHER" id="PTHR48070">
    <property type="entry name" value="ESTERASE OVCA2"/>
    <property type="match status" value="1"/>
</dbReference>